<protein>
    <submittedName>
        <fullName evidence="2">SGNH/GDSL hydrolase family protein</fullName>
    </submittedName>
</protein>
<proteinExistence type="predicted"/>
<dbReference type="PANTHER" id="PTHR30383">
    <property type="entry name" value="THIOESTERASE 1/PROTEASE 1/LYSOPHOSPHOLIPASE L1"/>
    <property type="match status" value="1"/>
</dbReference>
<dbReference type="Pfam" id="PF13472">
    <property type="entry name" value="Lipase_GDSL_2"/>
    <property type="match status" value="1"/>
</dbReference>
<dbReference type="InterPro" id="IPR013830">
    <property type="entry name" value="SGNH_hydro"/>
</dbReference>
<dbReference type="RefSeq" id="WP_274144670.1">
    <property type="nucleotide sequence ID" value="NZ_JAJUBB010000021.1"/>
</dbReference>
<evidence type="ECO:0000313" key="3">
    <source>
        <dbReference type="Proteomes" id="UP001149821"/>
    </source>
</evidence>
<accession>A0ABT5QRX3</accession>
<dbReference type="CDD" id="cd01839">
    <property type="entry name" value="SGNH_arylesterase_like"/>
    <property type="match status" value="1"/>
</dbReference>
<gene>
    <name evidence="2" type="ORF">LRP49_20955</name>
</gene>
<keyword evidence="2" id="KW-0378">Hydrolase</keyword>
<evidence type="ECO:0000313" key="2">
    <source>
        <dbReference type="EMBL" id="MDD1783649.1"/>
    </source>
</evidence>
<comment type="caution">
    <text evidence="2">The sequence shown here is derived from an EMBL/GenBank/DDBJ whole genome shotgun (WGS) entry which is preliminary data.</text>
</comment>
<dbReference type="Gene3D" id="3.40.50.1110">
    <property type="entry name" value="SGNH hydrolase"/>
    <property type="match status" value="1"/>
</dbReference>
<dbReference type="InterPro" id="IPR036514">
    <property type="entry name" value="SGNH_hydro_sf"/>
</dbReference>
<dbReference type="Proteomes" id="UP001149821">
    <property type="component" value="Unassembled WGS sequence"/>
</dbReference>
<feature type="domain" description="SGNH hydrolase-type esterase" evidence="1">
    <location>
        <begin position="6"/>
        <end position="199"/>
    </location>
</feature>
<evidence type="ECO:0000259" key="1">
    <source>
        <dbReference type="Pfam" id="PF13472"/>
    </source>
</evidence>
<dbReference type="EMBL" id="JAJUBB010000021">
    <property type="protein sequence ID" value="MDD1783649.1"/>
    <property type="molecule type" value="Genomic_DNA"/>
</dbReference>
<dbReference type="SUPFAM" id="SSF52266">
    <property type="entry name" value="SGNH hydrolase"/>
    <property type="match status" value="1"/>
</dbReference>
<reference evidence="2" key="1">
    <citation type="submission" date="2021-12" db="EMBL/GenBank/DDBJ databases">
        <title>Enterovibrio ZSDZ35 sp. nov. and Enterovibrio ZSDZ42 sp. nov., isolated from coastal seawater in Qingdao.</title>
        <authorList>
            <person name="Zhang P."/>
        </authorList>
    </citation>
    <scope>NUCLEOTIDE SEQUENCE</scope>
    <source>
        <strain evidence="2">ZSDZ35</strain>
    </source>
</reference>
<organism evidence="2 3">
    <name type="scientific">Enterovibrio qingdaonensis</name>
    <dbReference type="NCBI Taxonomy" id="2899818"/>
    <lineage>
        <taxon>Bacteria</taxon>
        <taxon>Pseudomonadati</taxon>
        <taxon>Pseudomonadota</taxon>
        <taxon>Gammaproteobacteria</taxon>
        <taxon>Vibrionales</taxon>
        <taxon>Vibrionaceae</taxon>
        <taxon>Enterovibrio</taxon>
    </lineage>
</organism>
<dbReference type="InterPro" id="IPR051532">
    <property type="entry name" value="Ester_Hydrolysis_Enzymes"/>
</dbReference>
<keyword evidence="3" id="KW-1185">Reference proteome</keyword>
<dbReference type="PANTHER" id="PTHR30383:SF29">
    <property type="entry name" value="SGNH HYDROLASE-TYPE ESTERASE DOMAIN-CONTAINING PROTEIN"/>
    <property type="match status" value="1"/>
</dbReference>
<dbReference type="GO" id="GO:0016787">
    <property type="term" value="F:hydrolase activity"/>
    <property type="evidence" value="ECO:0007669"/>
    <property type="project" value="UniProtKB-KW"/>
</dbReference>
<name>A0ABT5QRX3_9GAMM</name>
<sequence length="215" mass="24370">MPRILCFGDSNTWGYNPSNGQRWPEGVRWTSRLDEHLNQNTSQDEHWYVLEEGLNGRTTVWNDPMKPYRDGSAALPMLLLTHRPLDWVVIMLGTNDLKSQFPSEPAWIAEGIRKLVNQIRDTDNASYPTPQILIVSPPPMHDDNNWALGFRNGREKSLELSEHFSVVAQDEMCDFLDASEVCEASPIDGLHLDQEGHAALAEAIAEFLIDKSSDR</sequence>